<name>A0A146KGH3_9EUKA</name>
<protein>
    <recommendedName>
        <fullName evidence="3">C1q domain-containing protein</fullName>
    </recommendedName>
</protein>
<dbReference type="EMBL" id="GDID01001358">
    <property type="protein sequence ID" value="JAP95248.1"/>
    <property type="molecule type" value="Transcribed_RNA"/>
</dbReference>
<organism evidence="2">
    <name type="scientific">Trepomonas sp. PC1</name>
    <dbReference type="NCBI Taxonomy" id="1076344"/>
    <lineage>
        <taxon>Eukaryota</taxon>
        <taxon>Metamonada</taxon>
        <taxon>Diplomonadida</taxon>
        <taxon>Hexamitidae</taxon>
        <taxon>Hexamitinae</taxon>
        <taxon>Trepomonas</taxon>
    </lineage>
</organism>
<evidence type="ECO:0008006" key="3">
    <source>
        <dbReference type="Google" id="ProtNLM"/>
    </source>
</evidence>
<evidence type="ECO:0000313" key="2">
    <source>
        <dbReference type="EMBL" id="JAP95248.1"/>
    </source>
</evidence>
<gene>
    <name evidence="2" type="ORF">TPC1_11829</name>
</gene>
<feature type="coiled-coil region" evidence="1">
    <location>
        <begin position="153"/>
        <end position="180"/>
    </location>
</feature>
<dbReference type="PANTHER" id="PTHR40131">
    <property type="entry name" value="C1Q DOMAIN-CONTAINING PROTEIN"/>
    <property type="match status" value="1"/>
</dbReference>
<feature type="non-terminal residue" evidence="2">
    <location>
        <position position="1"/>
    </location>
</feature>
<accession>A0A146KGH3</accession>
<proteinExistence type="predicted"/>
<dbReference type="AlphaFoldDB" id="A0A146KGH3"/>
<reference evidence="2" key="1">
    <citation type="submission" date="2015-07" db="EMBL/GenBank/DDBJ databases">
        <title>Adaptation to a free-living lifestyle via gene acquisitions in the diplomonad Trepomonas sp. PC1.</title>
        <authorList>
            <person name="Xu F."/>
            <person name="Jerlstrom-Hultqvist J."/>
            <person name="Kolisko M."/>
            <person name="Simpson A.G.B."/>
            <person name="Roger A.J."/>
            <person name="Svard S.G."/>
            <person name="Andersson J.O."/>
        </authorList>
    </citation>
    <scope>NUCLEOTIDE SEQUENCE</scope>
    <source>
        <strain evidence="2">PC1</strain>
    </source>
</reference>
<evidence type="ECO:0000256" key="1">
    <source>
        <dbReference type="SAM" id="Coils"/>
    </source>
</evidence>
<dbReference type="PANTHER" id="PTHR40131:SF1">
    <property type="entry name" value="C1Q DOMAIN-CONTAINING PROTEIN"/>
    <property type="match status" value="1"/>
</dbReference>
<keyword evidence="1" id="KW-0175">Coiled coil</keyword>
<sequence length="621" mass="71915">YDDMCNGMNEWKNVAPIIRQTLFCHAQDQLAIKQQIIELTKKTQKLEQVHTEIGTQFQQKTQQIQDQFKSSISGIQKKIEDIEEQQLENQFGLKRQQETLDNNIILIKDLSGKNKESFDVQYNNLQKQVDIKLQGFQESLFDLQKQQQSMINQELLIRTEDNLQNQLQKAKQLLAEQISEIDSNQQSQQLKIEKVQQLQEKLLKSQTVEVQSTQARVMQETENLLKESLKQFATKQVVKELTTKINDKLTNVQQTVDELSQSLNGGEATQNVQILAKKINQVENSVEQRLLELNKITLIDKTFKAQFEVLEQRLSEIQMQHKNKQIVTLDVFEQQIQHLQNSQKQQVENHVDQLLESQLFRQVKSTVKQEIDQLKLLQHEELSHKLEEIQKQFIKKLSLKINPEEQFRQIEDQCSEIKKLVELVGGDVDFKLQKYREEQFNVTQQEIEVVKQSINSMSGALQTQNDVLSCKLRDYDTYLVGNQNNTQPSARWTWKTKKTSQNQAIIWTNEEFNSLQSNYIWERGKSQVMVVQAGCYKIEFVVFARKRPSVQVVLNNECLINCLCGGGPVIYSVPKAAGAGCFFGQSHVDYLWIASNSVLQIVIGSEFASCISGYLVLTKQW</sequence>